<proteinExistence type="predicted"/>
<keyword evidence="2" id="KW-1185">Reference proteome</keyword>
<reference evidence="1 2" key="1">
    <citation type="journal article" date="2008" name="J. Biotechnol.">
        <title>Ultrafast pyrosequencing of Corynebacterium kroppenstedtii DSM44385 revealed insights into the physiology of a lipophilic corynebacterium that lacks mycolic acids.</title>
        <authorList>
            <person name="Tauch A."/>
            <person name="Schneider J."/>
            <person name="Szczepanowski R."/>
            <person name="Tilker A."/>
            <person name="Viehoever P."/>
            <person name="Gartemann K.-H."/>
            <person name="Arnold W."/>
            <person name="Blom J."/>
            <person name="Brinkrolf K."/>
            <person name="Brune I."/>
            <person name="Goetker S."/>
            <person name="Weisshaar B."/>
            <person name="Goesmann A."/>
            <person name="Droege M."/>
            <person name="Puehler A."/>
        </authorList>
    </citation>
    <scope>NUCLEOTIDE SEQUENCE [LARGE SCALE GENOMIC DNA]</scope>
    <source>
        <strain evidence="2">DSM 44385 / JCM 11950 / CIP 105744 / CCUG 35717</strain>
    </source>
</reference>
<protein>
    <recommendedName>
        <fullName evidence="3">HTH cro/C1-type domain-containing protein</fullName>
    </recommendedName>
</protein>
<dbReference type="eggNOG" id="ENOG5031Y1J">
    <property type="taxonomic scope" value="Bacteria"/>
</dbReference>
<dbReference type="KEGG" id="ckp:ckrop_1635"/>
<dbReference type="EMBL" id="CP001620">
    <property type="protein sequence ID" value="ACR18362.1"/>
    <property type="molecule type" value="Genomic_DNA"/>
</dbReference>
<evidence type="ECO:0000313" key="1">
    <source>
        <dbReference type="EMBL" id="ACR18362.1"/>
    </source>
</evidence>
<gene>
    <name evidence="1" type="ordered locus">ckrop_1635</name>
</gene>
<dbReference type="Proteomes" id="UP000001473">
    <property type="component" value="Chromosome"/>
</dbReference>
<dbReference type="AlphaFoldDB" id="C4LKK7"/>
<evidence type="ECO:0008006" key="3">
    <source>
        <dbReference type="Google" id="ProtNLM"/>
    </source>
</evidence>
<organism evidence="1 2">
    <name type="scientific">Corynebacterium kroppenstedtii (strain DSM 44385 / JCM 11950 / CIP 105744 / CCUG 35717)</name>
    <dbReference type="NCBI Taxonomy" id="645127"/>
    <lineage>
        <taxon>Bacteria</taxon>
        <taxon>Bacillati</taxon>
        <taxon>Actinomycetota</taxon>
        <taxon>Actinomycetes</taxon>
        <taxon>Mycobacteriales</taxon>
        <taxon>Corynebacteriaceae</taxon>
        <taxon>Corynebacterium</taxon>
    </lineage>
</organism>
<accession>C4LKK7</accession>
<dbReference type="STRING" id="645127.ckrop_1635"/>
<evidence type="ECO:0000313" key="2">
    <source>
        <dbReference type="Proteomes" id="UP000001473"/>
    </source>
</evidence>
<name>C4LKK7_CORK4</name>
<sequence>MRNSNTLCMVNIVPPQQDGGIKQLGGIEMETIHTIRIRQDWLDNAIVEAGGMANLAKKMDVTTSTVSRHANQRVEASPRFIGAVLTAFPIQFQDAFDVTEEQVRLRRARYVKDIVAA</sequence>
<dbReference type="HOGENOM" id="CLU_2092712_0_0_11"/>